<sequence length="143" mass="16133">MTVEKTYVIKGEPESEWLLLDASGQSIGRLAAQIANYLLGKHKPNYTPGVKMGDFVVVINCSQLAISPKKMTTKFYYRHSGYPGGLTTTSLKEMMRTYPDRVIKSAVWGMLPHNSHGRELMKRLKLFAGNEHLHDAQNPKRVN</sequence>
<evidence type="ECO:0000256" key="2">
    <source>
        <dbReference type="ARBA" id="ARBA00022980"/>
    </source>
</evidence>
<dbReference type="HAMAP" id="MF_01366">
    <property type="entry name" value="Ribosomal_uL13"/>
    <property type="match status" value="1"/>
</dbReference>
<dbReference type="SUPFAM" id="SSF52161">
    <property type="entry name" value="Ribosomal protein L13"/>
    <property type="match status" value="1"/>
</dbReference>
<dbReference type="AlphaFoldDB" id="A0A0K8PAX8"/>
<evidence type="ECO:0000256" key="4">
    <source>
        <dbReference type="HAMAP-Rule" id="MF_01366"/>
    </source>
</evidence>
<dbReference type="EMBL" id="DF968180">
    <property type="protein sequence ID" value="GAP39806.1"/>
    <property type="molecule type" value="Genomic_DNA"/>
</dbReference>
<dbReference type="GO" id="GO:0003729">
    <property type="term" value="F:mRNA binding"/>
    <property type="evidence" value="ECO:0007669"/>
    <property type="project" value="TreeGrafter"/>
</dbReference>
<gene>
    <name evidence="4" type="primary">rplM</name>
    <name evidence="5" type="ORF">ATC1_12342</name>
</gene>
<accession>A0A0K8PAX8</accession>
<dbReference type="RefSeq" id="WP_062278542.1">
    <property type="nucleotide sequence ID" value="NZ_DF968180.1"/>
</dbReference>
<dbReference type="OrthoDB" id="9801330at2"/>
<evidence type="ECO:0000313" key="6">
    <source>
        <dbReference type="Proteomes" id="UP000053370"/>
    </source>
</evidence>
<proteinExistence type="inferred from homology"/>
<reference evidence="5" key="1">
    <citation type="journal article" date="2015" name="Genome Announc.">
        <title>Draft Genome Sequence of Anaerolineae Strain TC1, a Novel Isolate from a Methanogenic Wastewater Treatment System.</title>
        <authorList>
            <person name="Matsuura N."/>
            <person name="Tourlousse D.M."/>
            <person name="Sun L."/>
            <person name="Toyonaga M."/>
            <person name="Kuroda K."/>
            <person name="Ohashi A."/>
            <person name="Cruz R."/>
            <person name="Yamaguchi T."/>
            <person name="Sekiguchi Y."/>
        </authorList>
    </citation>
    <scope>NUCLEOTIDE SEQUENCE [LARGE SCALE GENOMIC DNA]</scope>
    <source>
        <strain evidence="5">TC1</strain>
    </source>
</reference>
<keyword evidence="6" id="KW-1185">Reference proteome</keyword>
<dbReference type="Pfam" id="PF00572">
    <property type="entry name" value="Ribosomal_L13"/>
    <property type="match status" value="1"/>
</dbReference>
<comment type="subunit">
    <text evidence="4">Part of the 50S ribosomal subunit.</text>
</comment>
<name>A0A0K8PAX8_9CHLR</name>
<dbReference type="GO" id="GO:0022625">
    <property type="term" value="C:cytosolic large ribosomal subunit"/>
    <property type="evidence" value="ECO:0007669"/>
    <property type="project" value="TreeGrafter"/>
</dbReference>
<comment type="function">
    <text evidence="4">This protein is one of the early assembly proteins of the 50S ribosomal subunit, although it is not seen to bind rRNA by itself. It is important during the early stages of 50S assembly.</text>
</comment>
<evidence type="ECO:0000256" key="3">
    <source>
        <dbReference type="ARBA" id="ARBA00023274"/>
    </source>
</evidence>
<organism evidence="5">
    <name type="scientific">Flexilinea flocculi</name>
    <dbReference type="NCBI Taxonomy" id="1678840"/>
    <lineage>
        <taxon>Bacteria</taxon>
        <taxon>Bacillati</taxon>
        <taxon>Chloroflexota</taxon>
        <taxon>Anaerolineae</taxon>
        <taxon>Anaerolineales</taxon>
        <taxon>Anaerolineaceae</taxon>
        <taxon>Flexilinea</taxon>
    </lineage>
</organism>
<dbReference type="STRING" id="1678840.ATC1_12342"/>
<dbReference type="GO" id="GO:0017148">
    <property type="term" value="P:negative regulation of translation"/>
    <property type="evidence" value="ECO:0007669"/>
    <property type="project" value="TreeGrafter"/>
</dbReference>
<dbReference type="NCBIfam" id="TIGR01066">
    <property type="entry name" value="rplM_bact"/>
    <property type="match status" value="1"/>
</dbReference>
<dbReference type="PANTHER" id="PTHR11545:SF2">
    <property type="entry name" value="LARGE RIBOSOMAL SUBUNIT PROTEIN UL13M"/>
    <property type="match status" value="1"/>
</dbReference>
<comment type="similarity">
    <text evidence="1 4">Belongs to the universal ribosomal protein uL13 family.</text>
</comment>
<evidence type="ECO:0000256" key="1">
    <source>
        <dbReference type="ARBA" id="ARBA00006227"/>
    </source>
</evidence>
<dbReference type="InterPro" id="IPR005822">
    <property type="entry name" value="Ribosomal_uL13"/>
</dbReference>
<dbReference type="CDD" id="cd00392">
    <property type="entry name" value="Ribosomal_L13"/>
    <property type="match status" value="1"/>
</dbReference>
<evidence type="ECO:0000313" key="5">
    <source>
        <dbReference type="EMBL" id="GAP39806.1"/>
    </source>
</evidence>
<protein>
    <recommendedName>
        <fullName evidence="4">Large ribosomal subunit protein uL13</fullName>
    </recommendedName>
</protein>
<dbReference type="PATRIC" id="fig|1678840.3.peg.903"/>
<dbReference type="Gene3D" id="3.90.1180.10">
    <property type="entry name" value="Ribosomal protein L13"/>
    <property type="match status" value="1"/>
</dbReference>
<dbReference type="Proteomes" id="UP000053370">
    <property type="component" value="Unassembled WGS sequence"/>
</dbReference>
<dbReference type="GO" id="GO:0006412">
    <property type="term" value="P:translation"/>
    <property type="evidence" value="ECO:0007669"/>
    <property type="project" value="UniProtKB-UniRule"/>
</dbReference>
<dbReference type="InterPro" id="IPR005823">
    <property type="entry name" value="Ribosomal_uL13_bac-type"/>
</dbReference>
<keyword evidence="3 4" id="KW-0687">Ribonucleoprotein</keyword>
<dbReference type="GO" id="GO:0003735">
    <property type="term" value="F:structural constituent of ribosome"/>
    <property type="evidence" value="ECO:0007669"/>
    <property type="project" value="InterPro"/>
</dbReference>
<dbReference type="PIRSF" id="PIRSF002181">
    <property type="entry name" value="Ribosomal_L13"/>
    <property type="match status" value="1"/>
</dbReference>
<keyword evidence="2 4" id="KW-0689">Ribosomal protein</keyword>
<dbReference type="InterPro" id="IPR036899">
    <property type="entry name" value="Ribosomal_uL13_sf"/>
</dbReference>
<dbReference type="PANTHER" id="PTHR11545">
    <property type="entry name" value="RIBOSOMAL PROTEIN L13"/>
    <property type="match status" value="1"/>
</dbReference>